<proteinExistence type="predicted"/>
<feature type="compositionally biased region" description="Basic and acidic residues" evidence="1">
    <location>
        <begin position="126"/>
        <end position="137"/>
    </location>
</feature>
<feature type="region of interest" description="Disordered" evidence="1">
    <location>
        <begin position="126"/>
        <end position="150"/>
    </location>
</feature>
<dbReference type="Proteomes" id="UP000823775">
    <property type="component" value="Unassembled WGS sequence"/>
</dbReference>
<evidence type="ECO:0000256" key="1">
    <source>
        <dbReference type="SAM" id="MobiDB-lite"/>
    </source>
</evidence>
<keyword evidence="3" id="KW-1185">Reference proteome</keyword>
<accession>A0ABS8V1D1</accession>
<organism evidence="2 3">
    <name type="scientific">Datura stramonium</name>
    <name type="common">Jimsonweed</name>
    <name type="synonym">Common thornapple</name>
    <dbReference type="NCBI Taxonomy" id="4076"/>
    <lineage>
        <taxon>Eukaryota</taxon>
        <taxon>Viridiplantae</taxon>
        <taxon>Streptophyta</taxon>
        <taxon>Embryophyta</taxon>
        <taxon>Tracheophyta</taxon>
        <taxon>Spermatophyta</taxon>
        <taxon>Magnoliopsida</taxon>
        <taxon>eudicotyledons</taxon>
        <taxon>Gunneridae</taxon>
        <taxon>Pentapetalae</taxon>
        <taxon>asterids</taxon>
        <taxon>lamiids</taxon>
        <taxon>Solanales</taxon>
        <taxon>Solanaceae</taxon>
        <taxon>Solanoideae</taxon>
        <taxon>Datureae</taxon>
        <taxon>Datura</taxon>
    </lineage>
</organism>
<gene>
    <name evidence="2" type="ORF">HAX54_025299</name>
</gene>
<evidence type="ECO:0000313" key="2">
    <source>
        <dbReference type="EMBL" id="MCD9640156.1"/>
    </source>
</evidence>
<comment type="caution">
    <text evidence="2">The sequence shown here is derived from an EMBL/GenBank/DDBJ whole genome shotgun (WGS) entry which is preliminary data.</text>
</comment>
<evidence type="ECO:0000313" key="3">
    <source>
        <dbReference type="Proteomes" id="UP000823775"/>
    </source>
</evidence>
<protein>
    <submittedName>
        <fullName evidence="2">Uncharacterized protein</fullName>
    </submittedName>
</protein>
<reference evidence="2 3" key="1">
    <citation type="journal article" date="2021" name="BMC Genomics">
        <title>Datura genome reveals duplications of psychoactive alkaloid biosynthetic genes and high mutation rate following tissue culture.</title>
        <authorList>
            <person name="Rajewski A."/>
            <person name="Carter-House D."/>
            <person name="Stajich J."/>
            <person name="Litt A."/>
        </authorList>
    </citation>
    <scope>NUCLEOTIDE SEQUENCE [LARGE SCALE GENOMIC DNA]</scope>
    <source>
        <strain evidence="2">AR-01</strain>
    </source>
</reference>
<name>A0ABS8V1D1_DATST</name>
<dbReference type="EMBL" id="JACEIK010003071">
    <property type="protein sequence ID" value="MCD9640156.1"/>
    <property type="molecule type" value="Genomic_DNA"/>
</dbReference>
<sequence>MECVNETCDRCKKDCGLLIHGKRVISFFKVMIEERCLEVLGCPEFLSKHDVDVEVKPLAEGTSSSFKCGNANKINLGSLTKSLLPKFEARITANDDMVSKPAEDIPLLGSKDKKFKEASQFREEYANNNEKVIRSESADSEDSPSLDAVN</sequence>